<dbReference type="EMBL" id="JASAOG010000133">
    <property type="protein sequence ID" value="KAK0048781.1"/>
    <property type="molecule type" value="Genomic_DNA"/>
</dbReference>
<protein>
    <submittedName>
        <fullName evidence="1">Leucine-rich repeat extensin-like protein 5</fullName>
    </submittedName>
</protein>
<reference evidence="1" key="1">
    <citation type="journal article" date="2023" name="PLoS Negl. Trop. Dis.">
        <title>A genome sequence for Biomphalaria pfeifferi, the major vector snail for the human-infecting parasite Schistosoma mansoni.</title>
        <authorList>
            <person name="Bu L."/>
            <person name="Lu L."/>
            <person name="Laidemitt M.R."/>
            <person name="Zhang S.M."/>
            <person name="Mutuku M."/>
            <person name="Mkoji G."/>
            <person name="Steinauer M."/>
            <person name="Loker E.S."/>
        </authorList>
    </citation>
    <scope>NUCLEOTIDE SEQUENCE</scope>
    <source>
        <strain evidence="1">KasaAsao</strain>
    </source>
</reference>
<comment type="caution">
    <text evidence="1">The sequence shown here is derived from an EMBL/GenBank/DDBJ whole genome shotgun (WGS) entry which is preliminary data.</text>
</comment>
<sequence>SISCRVCPSSREQRHPAIPLPCSTSATQCDVCGEPGACTPATTHYNDCLRGRSPSLQ</sequence>
<evidence type="ECO:0000313" key="2">
    <source>
        <dbReference type="Proteomes" id="UP001233172"/>
    </source>
</evidence>
<proteinExistence type="predicted"/>
<feature type="non-terminal residue" evidence="1">
    <location>
        <position position="1"/>
    </location>
</feature>
<reference evidence="1" key="2">
    <citation type="submission" date="2023-04" db="EMBL/GenBank/DDBJ databases">
        <authorList>
            <person name="Bu L."/>
            <person name="Lu L."/>
            <person name="Laidemitt M.R."/>
            <person name="Zhang S.M."/>
            <person name="Mutuku M."/>
            <person name="Mkoji G."/>
            <person name="Steinauer M."/>
            <person name="Loker E.S."/>
        </authorList>
    </citation>
    <scope>NUCLEOTIDE SEQUENCE</scope>
    <source>
        <strain evidence="1">KasaAsao</strain>
        <tissue evidence="1">Whole Snail</tissue>
    </source>
</reference>
<dbReference type="Proteomes" id="UP001233172">
    <property type="component" value="Unassembled WGS sequence"/>
</dbReference>
<feature type="non-terminal residue" evidence="1">
    <location>
        <position position="57"/>
    </location>
</feature>
<dbReference type="AlphaFoldDB" id="A0AAD8B682"/>
<keyword evidence="2" id="KW-1185">Reference proteome</keyword>
<evidence type="ECO:0000313" key="1">
    <source>
        <dbReference type="EMBL" id="KAK0048781.1"/>
    </source>
</evidence>
<gene>
    <name evidence="1" type="ORF">Bpfe_021729</name>
</gene>
<organism evidence="1 2">
    <name type="scientific">Biomphalaria pfeifferi</name>
    <name type="common">Bloodfluke planorb</name>
    <name type="synonym">Freshwater snail</name>
    <dbReference type="NCBI Taxonomy" id="112525"/>
    <lineage>
        <taxon>Eukaryota</taxon>
        <taxon>Metazoa</taxon>
        <taxon>Spiralia</taxon>
        <taxon>Lophotrochozoa</taxon>
        <taxon>Mollusca</taxon>
        <taxon>Gastropoda</taxon>
        <taxon>Heterobranchia</taxon>
        <taxon>Euthyneura</taxon>
        <taxon>Panpulmonata</taxon>
        <taxon>Hygrophila</taxon>
        <taxon>Lymnaeoidea</taxon>
        <taxon>Planorbidae</taxon>
        <taxon>Biomphalaria</taxon>
    </lineage>
</organism>
<accession>A0AAD8B682</accession>
<name>A0AAD8B682_BIOPF</name>